<name>A0A9P0EM79_9HYPO</name>
<organism evidence="4 5">
    <name type="scientific">Clonostachys solani</name>
    <dbReference type="NCBI Taxonomy" id="160281"/>
    <lineage>
        <taxon>Eukaryota</taxon>
        <taxon>Fungi</taxon>
        <taxon>Dikarya</taxon>
        <taxon>Ascomycota</taxon>
        <taxon>Pezizomycotina</taxon>
        <taxon>Sordariomycetes</taxon>
        <taxon>Hypocreomycetidae</taxon>
        <taxon>Hypocreales</taxon>
        <taxon>Bionectriaceae</taxon>
        <taxon>Clonostachys</taxon>
    </lineage>
</organism>
<accession>A0A9P0EM79</accession>
<feature type="domain" description="Thiamine pyrophosphate enzyme central" evidence="3">
    <location>
        <begin position="41"/>
        <end position="144"/>
    </location>
</feature>
<feature type="non-terminal residue" evidence="4">
    <location>
        <position position="410"/>
    </location>
</feature>
<dbReference type="OrthoDB" id="2867507at2759"/>
<evidence type="ECO:0000259" key="3">
    <source>
        <dbReference type="Pfam" id="PF00205"/>
    </source>
</evidence>
<dbReference type="Gene3D" id="3.40.50.1220">
    <property type="entry name" value="TPP-binding domain"/>
    <property type="match status" value="1"/>
</dbReference>
<evidence type="ECO:0000313" key="5">
    <source>
        <dbReference type="Proteomes" id="UP000775872"/>
    </source>
</evidence>
<protein>
    <recommendedName>
        <fullName evidence="3">Thiamine pyrophosphate enzyme central domain-containing protein</fullName>
    </recommendedName>
</protein>
<dbReference type="SUPFAM" id="SSF52467">
    <property type="entry name" value="DHS-like NAD/FAD-binding domain"/>
    <property type="match status" value="1"/>
</dbReference>
<dbReference type="PANTHER" id="PTHR18968:SF164">
    <property type="entry name" value="PYRUVATE DECARBOXYLASE"/>
    <property type="match status" value="1"/>
</dbReference>
<gene>
    <name evidence="4" type="ORF">CSOL1703_00004389</name>
</gene>
<keyword evidence="2" id="KW-0786">Thiamine pyrophosphate</keyword>
<dbReference type="AlphaFoldDB" id="A0A9P0EM79"/>
<dbReference type="GO" id="GO:0000287">
    <property type="term" value="F:magnesium ion binding"/>
    <property type="evidence" value="ECO:0007669"/>
    <property type="project" value="InterPro"/>
</dbReference>
<dbReference type="Pfam" id="PF00205">
    <property type="entry name" value="TPP_enzyme_M"/>
    <property type="match status" value="1"/>
</dbReference>
<evidence type="ECO:0000256" key="2">
    <source>
        <dbReference type="ARBA" id="ARBA00023052"/>
    </source>
</evidence>
<dbReference type="InterPro" id="IPR045229">
    <property type="entry name" value="TPP_enz"/>
</dbReference>
<dbReference type="GO" id="GO:0030976">
    <property type="term" value="F:thiamine pyrophosphate binding"/>
    <property type="evidence" value="ECO:0007669"/>
    <property type="project" value="InterPro"/>
</dbReference>
<dbReference type="GO" id="GO:0003984">
    <property type="term" value="F:acetolactate synthase activity"/>
    <property type="evidence" value="ECO:0007669"/>
    <property type="project" value="TreeGrafter"/>
</dbReference>
<dbReference type="GO" id="GO:0050660">
    <property type="term" value="F:flavin adenine dinucleotide binding"/>
    <property type="evidence" value="ECO:0007669"/>
    <property type="project" value="TreeGrafter"/>
</dbReference>
<sequence length="410" mass="44704">GPVYLCGAREVMEADIGPHSLDQKLWEPVELGGLPTKAAANIAGALAGAERPLLITGYSGRNPKIPGALVELADTIKGLRVLDMGGSDMSFPGNHPAWLGLRYGSHEEITKADVILVLNCDVPWIPILCKPRIDAKIFHIDVDPLKELMPHFYIQAKTRYKADALTSVEQITANPKASKSLAAMDQSSVEAKRREAFEAKIAGIEKVSEPQSDDRFGTGFLSKVLRRICPGDTIWAHEAVTNTGFVHDNIRPTKPLSFINCGGGAALAGSVALHWASSWQVMLKLVARARARDGTHLFSVPGSVYWISQRYKIPVLTIVLNNKVMMERASQIKAAGPPQRPCRKGDQRGDQHFVRACSRLCRHRQGRRRGAIHAMRVEKAAELEVVLKEAVATVQAGTTTVVDCKVSSDC</sequence>
<dbReference type="GO" id="GO:0005739">
    <property type="term" value="C:mitochondrion"/>
    <property type="evidence" value="ECO:0007669"/>
    <property type="project" value="TreeGrafter"/>
</dbReference>
<dbReference type="SUPFAM" id="SSF52518">
    <property type="entry name" value="Thiamin diphosphate-binding fold (THDP-binding)"/>
    <property type="match status" value="1"/>
</dbReference>
<dbReference type="Proteomes" id="UP000775872">
    <property type="component" value="Unassembled WGS sequence"/>
</dbReference>
<reference evidence="4" key="1">
    <citation type="submission" date="2021-10" db="EMBL/GenBank/DDBJ databases">
        <authorList>
            <person name="Piombo E."/>
        </authorList>
    </citation>
    <scope>NUCLEOTIDE SEQUENCE</scope>
</reference>
<keyword evidence="5" id="KW-1185">Reference proteome</keyword>
<dbReference type="InterPro" id="IPR012000">
    <property type="entry name" value="Thiamin_PyroP_enz_cen_dom"/>
</dbReference>
<dbReference type="GO" id="GO:0009097">
    <property type="term" value="P:isoleucine biosynthetic process"/>
    <property type="evidence" value="ECO:0007669"/>
    <property type="project" value="TreeGrafter"/>
</dbReference>
<comment type="caution">
    <text evidence="4">The sequence shown here is derived from an EMBL/GenBank/DDBJ whole genome shotgun (WGS) entry which is preliminary data.</text>
</comment>
<evidence type="ECO:0000256" key="1">
    <source>
        <dbReference type="ARBA" id="ARBA00007812"/>
    </source>
</evidence>
<dbReference type="PANTHER" id="PTHR18968">
    <property type="entry name" value="THIAMINE PYROPHOSPHATE ENZYMES"/>
    <property type="match status" value="1"/>
</dbReference>
<comment type="similarity">
    <text evidence="1">Belongs to the TPP enzyme family.</text>
</comment>
<dbReference type="GO" id="GO:0009099">
    <property type="term" value="P:L-valine biosynthetic process"/>
    <property type="evidence" value="ECO:0007669"/>
    <property type="project" value="TreeGrafter"/>
</dbReference>
<proteinExistence type="inferred from homology"/>
<evidence type="ECO:0000313" key="4">
    <source>
        <dbReference type="EMBL" id="CAH0052525.1"/>
    </source>
</evidence>
<dbReference type="InterPro" id="IPR029061">
    <property type="entry name" value="THDP-binding"/>
</dbReference>
<dbReference type="InterPro" id="IPR029035">
    <property type="entry name" value="DHS-like_NAD/FAD-binding_dom"/>
</dbReference>
<dbReference type="EMBL" id="CABFOC020000045">
    <property type="protein sequence ID" value="CAH0052525.1"/>
    <property type="molecule type" value="Genomic_DNA"/>
</dbReference>
<dbReference type="GO" id="GO:0005948">
    <property type="term" value="C:acetolactate synthase complex"/>
    <property type="evidence" value="ECO:0007669"/>
    <property type="project" value="TreeGrafter"/>
</dbReference>
<dbReference type="Gene3D" id="3.40.50.970">
    <property type="match status" value="1"/>
</dbReference>